<evidence type="ECO:0000256" key="2">
    <source>
        <dbReference type="ARBA" id="ARBA00007783"/>
    </source>
</evidence>
<keyword evidence="5 9" id="KW-0812">Transmembrane</keyword>
<evidence type="ECO:0000259" key="10">
    <source>
        <dbReference type="PROSITE" id="PS51012"/>
    </source>
</evidence>
<evidence type="ECO:0000256" key="8">
    <source>
        <dbReference type="ARBA" id="ARBA00023136"/>
    </source>
</evidence>
<dbReference type="EMBL" id="LNQR01000053">
    <property type="protein sequence ID" value="KWT87081.1"/>
    <property type="molecule type" value="Genomic_DNA"/>
</dbReference>
<keyword evidence="7" id="KW-0762">Sugar transport</keyword>
<dbReference type="PANTHER" id="PTHR30413">
    <property type="entry name" value="INNER MEMBRANE TRANSPORT PERMEASE"/>
    <property type="match status" value="1"/>
</dbReference>
<evidence type="ECO:0000313" key="11">
    <source>
        <dbReference type="EMBL" id="KWT87081.1"/>
    </source>
</evidence>
<organism evidence="11 12">
    <name type="scientific">Candidatus Magnetominusculus xianensis</name>
    <dbReference type="NCBI Taxonomy" id="1748249"/>
    <lineage>
        <taxon>Bacteria</taxon>
        <taxon>Pseudomonadati</taxon>
        <taxon>Nitrospirota</taxon>
        <taxon>Nitrospiria</taxon>
        <taxon>Nitrospirales</taxon>
        <taxon>Nitrospiraceae</taxon>
        <taxon>Candidatus Magnetominusculus</taxon>
    </lineage>
</organism>
<keyword evidence="3 9" id="KW-0813">Transport</keyword>
<evidence type="ECO:0000256" key="7">
    <source>
        <dbReference type="ARBA" id="ARBA00023047"/>
    </source>
</evidence>
<reference evidence="11 12" key="1">
    <citation type="submission" date="2015-11" db="EMBL/GenBank/DDBJ databases">
        <authorList>
            <person name="Lin W."/>
        </authorList>
    </citation>
    <scope>NUCLEOTIDE SEQUENCE [LARGE SCALE GENOMIC DNA]</scope>
    <source>
        <strain evidence="11 12">HCH-1</strain>
    </source>
</reference>
<protein>
    <recommendedName>
        <fullName evidence="9">Transport permease protein</fullName>
    </recommendedName>
</protein>
<accession>A0ABR5SHC8</accession>
<dbReference type="InterPro" id="IPR047817">
    <property type="entry name" value="ABC2_TM_bact-type"/>
</dbReference>
<keyword evidence="7" id="KW-0625">Polysaccharide transport</keyword>
<keyword evidence="8 9" id="KW-0472">Membrane</keyword>
<keyword evidence="4 9" id="KW-1003">Cell membrane</keyword>
<sequence>MLFINKLISLKMVAIRFFREVINNRYMLKCLVIRDLKSRYTGSFLGIFWAVIHPVITVITYTFIFSFVLKARLGPEAGTNSFLLWLLCGLAPWLYFSETVQRNVQILIENKMLITKSLFPSELLPLSILLSNMLNHAIMFGIIGVAAVIITKKLTILILYLPVYIFLLSLFILGFSWMVSSMNVFLRDIGQVLNVLIGMWFFYTPIVYQPSAVPEGLRTLLKLNPMYYVVEGYRLSLLGIEQRHWKGMLVLFVLGVVSTIAGGFIFKRLKPDFAEML</sequence>
<dbReference type="RefSeq" id="WP_085051997.1">
    <property type="nucleotide sequence ID" value="NZ_LNQR01000053.1"/>
</dbReference>
<proteinExistence type="inferred from homology"/>
<evidence type="ECO:0000256" key="4">
    <source>
        <dbReference type="ARBA" id="ARBA00022475"/>
    </source>
</evidence>
<evidence type="ECO:0000256" key="6">
    <source>
        <dbReference type="ARBA" id="ARBA00022989"/>
    </source>
</evidence>
<comment type="similarity">
    <text evidence="2 9">Belongs to the ABC-2 integral membrane protein family.</text>
</comment>
<feature type="domain" description="ABC transmembrane type-2" evidence="10">
    <location>
        <begin position="45"/>
        <end position="269"/>
    </location>
</feature>
<comment type="subcellular location">
    <subcellularLocation>
        <location evidence="1 9">Cell membrane</location>
        <topology evidence="1 9">Multi-pass membrane protein</topology>
    </subcellularLocation>
</comment>
<dbReference type="PROSITE" id="PS51012">
    <property type="entry name" value="ABC_TM2"/>
    <property type="match status" value="1"/>
</dbReference>
<feature type="transmembrane region" description="Helical" evidence="9">
    <location>
        <begin position="81"/>
        <end position="97"/>
    </location>
</feature>
<evidence type="ECO:0000313" key="12">
    <source>
        <dbReference type="Proteomes" id="UP000060487"/>
    </source>
</evidence>
<dbReference type="Pfam" id="PF01061">
    <property type="entry name" value="ABC2_membrane"/>
    <property type="match status" value="1"/>
</dbReference>
<dbReference type="Proteomes" id="UP000060487">
    <property type="component" value="Unassembled WGS sequence"/>
</dbReference>
<feature type="transmembrane region" description="Helical" evidence="9">
    <location>
        <begin position="248"/>
        <end position="266"/>
    </location>
</feature>
<feature type="transmembrane region" description="Helical" evidence="9">
    <location>
        <begin position="126"/>
        <end position="150"/>
    </location>
</feature>
<feature type="transmembrane region" description="Helical" evidence="9">
    <location>
        <begin position="189"/>
        <end position="208"/>
    </location>
</feature>
<keyword evidence="6 9" id="KW-1133">Transmembrane helix</keyword>
<evidence type="ECO:0000256" key="3">
    <source>
        <dbReference type="ARBA" id="ARBA00022448"/>
    </source>
</evidence>
<gene>
    <name evidence="11" type="ORF">ASN18_1370</name>
</gene>
<name>A0ABR5SHC8_9BACT</name>
<evidence type="ECO:0000256" key="1">
    <source>
        <dbReference type="ARBA" id="ARBA00004651"/>
    </source>
</evidence>
<feature type="transmembrane region" description="Helical" evidence="9">
    <location>
        <begin position="157"/>
        <end position="177"/>
    </location>
</feature>
<evidence type="ECO:0000256" key="9">
    <source>
        <dbReference type="RuleBase" id="RU361157"/>
    </source>
</evidence>
<feature type="transmembrane region" description="Helical" evidence="9">
    <location>
        <begin position="47"/>
        <end position="69"/>
    </location>
</feature>
<dbReference type="InterPro" id="IPR013525">
    <property type="entry name" value="ABC2_TM"/>
</dbReference>
<dbReference type="PANTHER" id="PTHR30413:SF10">
    <property type="entry name" value="CAPSULE POLYSACCHARIDE EXPORT INNER-MEMBRANE PROTEIN CTRC"/>
    <property type="match status" value="1"/>
</dbReference>
<evidence type="ECO:0000256" key="5">
    <source>
        <dbReference type="ARBA" id="ARBA00022692"/>
    </source>
</evidence>
<keyword evidence="12" id="KW-1185">Reference proteome</keyword>
<comment type="caution">
    <text evidence="11">The sequence shown here is derived from an EMBL/GenBank/DDBJ whole genome shotgun (WGS) entry which is preliminary data.</text>
</comment>